<dbReference type="CDD" id="cd03143">
    <property type="entry name" value="A4_beta-galactosidase_middle_domain"/>
    <property type="match status" value="1"/>
</dbReference>
<dbReference type="OrthoDB" id="9780891at2"/>
<dbReference type="InterPro" id="IPR029062">
    <property type="entry name" value="Class_I_gatase-like"/>
</dbReference>
<dbReference type="Pfam" id="PF14871">
    <property type="entry name" value="GHL6"/>
    <property type="match status" value="1"/>
</dbReference>
<dbReference type="Proteomes" id="UP000252415">
    <property type="component" value="Unassembled WGS sequence"/>
</dbReference>
<dbReference type="Pfam" id="PF08532">
    <property type="entry name" value="Glyco_hydro_42M"/>
    <property type="match status" value="1"/>
</dbReference>
<feature type="domain" description="Beta-galactosidase trimerisation" evidence="1">
    <location>
        <begin position="369"/>
        <end position="430"/>
    </location>
</feature>
<sequence length="653" mass="73176">MRFRQVHLDFHTSEAISCIGGSFSKHQFQEMLKLGHVDSITVFSKCHHGWAYHPSKVNEMHPGLKFDLLGAMIEAAHEIDVKTPVYLSAGLDEKLSRRRVDWLSRDIDDRTYSFMQPGYHGFCMNTPYLGVLVNQVEEVVRNYDADGIFLDIVGVQMCYCQYCVSSLREQGLDPRDEMAVKMLGEQVYANYTGRIKEAVHAIKPGMNIFHNGGHIRRGRRDLAGMNTHLELESLPTGGWGYDHFPLSARYSQTLGMPFLGMTGKFHTTWGEFGGYKHPNALRYETALNIANGARCSIGDQLHPAGVMDEATYRLIGAAYDEVERKELWCSDTQNVADVALLSLEAVTLGKRFGNDGMNGDPDTGAARMLLEGKILYDVIDMEADFSVYKLLILPDEVTLNASLALKLNDFFKQGGKVLATGRSGLNETGDAFAIDLGVNWEGRNEYSPDYFRPHVDIPPLGKAAFVFYGQGQKVSLKGGKELGARENPYFNRDVFTFCSHQHAPSSGKYGGPGMIESDNGMYIAWNVFEDYASKGSLILKETVLYALNRLLPDRTLRTNLPAQGIVTLQRQAGSSRYVNHLLYAVPVRRGKSIEVIEDIVPIYDVQVQVRLRETAKHVYLAPQMMPLAFEQHDNTVNYTVPKLDCHQMIVIDV</sequence>
<protein>
    <submittedName>
        <fullName evidence="2">Beta-galactosidase-like protein</fullName>
    </submittedName>
</protein>
<dbReference type="AlphaFoldDB" id="A0A368W2V5"/>
<dbReference type="GO" id="GO:0005975">
    <property type="term" value="P:carbohydrate metabolic process"/>
    <property type="evidence" value="ECO:0007669"/>
    <property type="project" value="InterPro"/>
</dbReference>
<gene>
    <name evidence="2" type="ORF">DFP97_105189</name>
</gene>
<comment type="caution">
    <text evidence="2">The sequence shown here is derived from an EMBL/GenBank/DDBJ whole genome shotgun (WGS) entry which is preliminary data.</text>
</comment>
<reference evidence="2 3" key="1">
    <citation type="submission" date="2018-07" db="EMBL/GenBank/DDBJ databases">
        <title>Genomic Encyclopedia of Type Strains, Phase III (KMG-III): the genomes of soil and plant-associated and newly described type strains.</title>
        <authorList>
            <person name="Whitman W."/>
        </authorList>
    </citation>
    <scope>NUCLEOTIDE SEQUENCE [LARGE SCALE GENOMIC DNA]</scope>
    <source>
        <strain evidence="2 3">CECT 7506</strain>
    </source>
</reference>
<evidence type="ECO:0000313" key="2">
    <source>
        <dbReference type="EMBL" id="RCW49004.1"/>
    </source>
</evidence>
<dbReference type="SUPFAM" id="SSF52317">
    <property type="entry name" value="Class I glutamine amidotransferase-like"/>
    <property type="match status" value="1"/>
</dbReference>
<name>A0A368W2V5_9BACL</name>
<evidence type="ECO:0000259" key="1">
    <source>
        <dbReference type="Pfam" id="PF08532"/>
    </source>
</evidence>
<dbReference type="GO" id="GO:0004565">
    <property type="term" value="F:beta-galactosidase activity"/>
    <property type="evidence" value="ECO:0007669"/>
    <property type="project" value="InterPro"/>
</dbReference>
<organism evidence="2 3">
    <name type="scientific">Paenibacillus prosopidis</name>
    <dbReference type="NCBI Taxonomy" id="630520"/>
    <lineage>
        <taxon>Bacteria</taxon>
        <taxon>Bacillati</taxon>
        <taxon>Bacillota</taxon>
        <taxon>Bacilli</taxon>
        <taxon>Bacillales</taxon>
        <taxon>Paenibacillaceae</taxon>
        <taxon>Paenibacillus</taxon>
    </lineage>
</organism>
<evidence type="ECO:0000313" key="3">
    <source>
        <dbReference type="Proteomes" id="UP000252415"/>
    </source>
</evidence>
<proteinExistence type="predicted"/>
<dbReference type="Gene3D" id="3.40.50.880">
    <property type="match status" value="1"/>
</dbReference>
<dbReference type="EMBL" id="QPJD01000005">
    <property type="protein sequence ID" value="RCW49004.1"/>
    <property type="molecule type" value="Genomic_DNA"/>
</dbReference>
<keyword evidence="3" id="KW-1185">Reference proteome</keyword>
<dbReference type="InterPro" id="IPR017853">
    <property type="entry name" value="GH"/>
</dbReference>
<accession>A0A368W2V5</accession>
<dbReference type="RefSeq" id="WP_114379752.1">
    <property type="nucleotide sequence ID" value="NZ_QPJD01000005.1"/>
</dbReference>
<dbReference type="Gene3D" id="3.20.20.80">
    <property type="entry name" value="Glycosidases"/>
    <property type="match status" value="1"/>
</dbReference>
<dbReference type="SUPFAM" id="SSF51445">
    <property type="entry name" value="(Trans)glycosidases"/>
    <property type="match status" value="1"/>
</dbReference>
<dbReference type="InterPro" id="IPR028212">
    <property type="entry name" value="GHL6"/>
</dbReference>
<dbReference type="InterPro" id="IPR013738">
    <property type="entry name" value="Beta_galactosidase_Trimer"/>
</dbReference>